<organism evidence="2 3">
    <name type="scientific">Paramuricea clavata</name>
    <name type="common">Red gorgonian</name>
    <name type="synonym">Violescent sea-whip</name>
    <dbReference type="NCBI Taxonomy" id="317549"/>
    <lineage>
        <taxon>Eukaryota</taxon>
        <taxon>Metazoa</taxon>
        <taxon>Cnidaria</taxon>
        <taxon>Anthozoa</taxon>
        <taxon>Octocorallia</taxon>
        <taxon>Malacalcyonacea</taxon>
        <taxon>Plexauridae</taxon>
        <taxon>Paramuricea</taxon>
    </lineage>
</organism>
<name>A0A7D9DE28_PARCT</name>
<dbReference type="Proteomes" id="UP001152795">
    <property type="component" value="Unassembled WGS sequence"/>
</dbReference>
<dbReference type="InterPro" id="IPR051746">
    <property type="entry name" value="Kelch_domain_containing_8"/>
</dbReference>
<evidence type="ECO:0000313" key="2">
    <source>
        <dbReference type="EMBL" id="CAB3983445.1"/>
    </source>
</evidence>
<dbReference type="GO" id="GO:0016301">
    <property type="term" value="F:kinase activity"/>
    <property type="evidence" value="ECO:0007669"/>
    <property type="project" value="UniProtKB-KW"/>
</dbReference>
<dbReference type="SMART" id="SM00612">
    <property type="entry name" value="Kelch"/>
    <property type="match status" value="2"/>
</dbReference>
<comment type="caution">
    <text evidence="2">The sequence shown here is derived from an EMBL/GenBank/DDBJ whole genome shotgun (WGS) entry which is preliminary data.</text>
</comment>
<dbReference type="InterPro" id="IPR006652">
    <property type="entry name" value="Kelch_1"/>
</dbReference>
<dbReference type="Pfam" id="PF24681">
    <property type="entry name" value="Kelch_KLHDC2_KLHL20_DRC7"/>
    <property type="match status" value="1"/>
</dbReference>
<dbReference type="PANTHER" id="PTHR46260">
    <property type="entry name" value="RING-TYPE DOMAIN-CONTAINING PROTEIN"/>
    <property type="match status" value="1"/>
</dbReference>
<keyword evidence="2" id="KW-0808">Transferase</keyword>
<proteinExistence type="predicted"/>
<feature type="region of interest" description="Disordered" evidence="1">
    <location>
        <begin position="1"/>
        <end position="28"/>
    </location>
</feature>
<keyword evidence="2" id="KW-0418">Kinase</keyword>
<dbReference type="AlphaFoldDB" id="A0A7D9DE28"/>
<evidence type="ECO:0000256" key="1">
    <source>
        <dbReference type="SAM" id="MobiDB-lite"/>
    </source>
</evidence>
<protein>
    <submittedName>
        <fullName evidence="2">Kinase</fullName>
    </submittedName>
</protein>
<gene>
    <name evidence="2" type="ORF">PACLA_8A058604</name>
</gene>
<sequence>MNNSLSKEELENKPKASDETLESGNDPTDSKKIYEVIVAGGENKKSVEHILLPACLPKEKNLLARLWSAIFSKSSENPQSKTDEANLLGKWSYLKPMRNRREAFMTAIYQDQMFAFGTRSGARCFETLDLSNPRARWQYHGDILSEYISAPAAVVYGDSVYIFGGNIQRGASTNVYRFSLVPPYTGDLICQMPEPRSSHNAEIFDDKVIILCGSSTGFPWANDLVDTVMQYDITNNSFNTLPSLPVKVVYAATAKWRDNVLIVGGRGEQYHDTNTVWMYNVSSGESQKLRPMRCKRNSCAAVVAGDMLVVTGGQNSRAFELVSAECYNFHTSKWTELPPMKQARNCPSAVVRYRTVDREQVPAGRQPVKEEN</sequence>
<keyword evidence="3" id="KW-1185">Reference proteome</keyword>
<dbReference type="Gene3D" id="2.120.10.80">
    <property type="entry name" value="Kelch-type beta propeller"/>
    <property type="match status" value="2"/>
</dbReference>
<reference evidence="2" key="1">
    <citation type="submission" date="2020-04" db="EMBL/GenBank/DDBJ databases">
        <authorList>
            <person name="Alioto T."/>
            <person name="Alioto T."/>
            <person name="Gomez Garrido J."/>
        </authorList>
    </citation>
    <scope>NUCLEOTIDE SEQUENCE</scope>
    <source>
        <strain evidence="2">A484AB</strain>
    </source>
</reference>
<dbReference type="SUPFAM" id="SSF117281">
    <property type="entry name" value="Kelch motif"/>
    <property type="match status" value="2"/>
</dbReference>
<dbReference type="OrthoDB" id="8185403at2759"/>
<evidence type="ECO:0000313" key="3">
    <source>
        <dbReference type="Proteomes" id="UP001152795"/>
    </source>
</evidence>
<dbReference type="EMBL" id="CACRXK020000614">
    <property type="protein sequence ID" value="CAB3983445.1"/>
    <property type="molecule type" value="Genomic_DNA"/>
</dbReference>
<accession>A0A7D9DE28</accession>
<dbReference type="InterPro" id="IPR015915">
    <property type="entry name" value="Kelch-typ_b-propeller"/>
</dbReference>
<dbReference type="PANTHER" id="PTHR46260:SF3">
    <property type="entry name" value="RING-TYPE DOMAIN-CONTAINING PROTEIN"/>
    <property type="match status" value="1"/>
</dbReference>
<feature type="compositionally biased region" description="Basic and acidic residues" evidence="1">
    <location>
        <begin position="1"/>
        <end position="18"/>
    </location>
</feature>